<dbReference type="PANTHER" id="PTHR14237">
    <property type="entry name" value="MOLYBDOPTERIN COFACTOR SULFURASE MOSC"/>
    <property type="match status" value="1"/>
</dbReference>
<proteinExistence type="predicted"/>
<dbReference type="PANTHER" id="PTHR14237:SF19">
    <property type="entry name" value="MITOCHONDRIAL AMIDOXIME REDUCING COMPONENT 1"/>
    <property type="match status" value="1"/>
</dbReference>
<dbReference type="Pfam" id="PF03473">
    <property type="entry name" value="MOSC"/>
    <property type="match status" value="1"/>
</dbReference>
<accession>A0A919E4F5</accession>
<dbReference type="Proteomes" id="UP000630923">
    <property type="component" value="Unassembled WGS sequence"/>
</dbReference>
<dbReference type="GO" id="GO:0030170">
    <property type="term" value="F:pyridoxal phosphate binding"/>
    <property type="evidence" value="ECO:0007669"/>
    <property type="project" value="InterPro"/>
</dbReference>
<feature type="domain" description="MOSC" evidence="1">
    <location>
        <begin position="122"/>
        <end position="266"/>
    </location>
</feature>
<name>A0A919E4F5_9PROT</name>
<gene>
    <name evidence="2" type="ORF">GCM10017044_01170</name>
</gene>
<dbReference type="RefSeq" id="WP_191249621.1">
    <property type="nucleotide sequence ID" value="NZ_BNCI01000001.1"/>
</dbReference>
<dbReference type="SUPFAM" id="SSF141673">
    <property type="entry name" value="MOSC N-terminal domain-like"/>
    <property type="match status" value="1"/>
</dbReference>
<sequence length="276" mass="30503">MHIEKLTLYPVKSMAGYDVPSAFCDENGLEGDRRFVVTRPDGKFITARQYPKLLTLQPRWVDGFDRLEIKGPAGTLHVSAHPGEDESAPVPVTVWNDTILSGDCGEDAANWISEFLGREARLKTLAENSSRQSDGNPFVPASYADAMPLLVLSDASVEDMNSRLDSPVTVRNFRPNIYVSGVSSPFDEDYWSSFRAEDVEITIVYGCSRCVMTTADPETGVFRKDKEPMKMLGSYRRGPDKQIYVGQNAAVSRAGVLRAGAEIILGPRRDTPVYSL</sequence>
<dbReference type="GO" id="GO:0003824">
    <property type="term" value="F:catalytic activity"/>
    <property type="evidence" value="ECO:0007669"/>
    <property type="project" value="InterPro"/>
</dbReference>
<reference evidence="2" key="1">
    <citation type="journal article" date="2014" name="Int. J. Syst. Evol. Microbiol.">
        <title>Complete genome sequence of Corynebacterium casei LMG S-19264T (=DSM 44701T), isolated from a smear-ripened cheese.</title>
        <authorList>
            <consortium name="US DOE Joint Genome Institute (JGI-PGF)"/>
            <person name="Walter F."/>
            <person name="Albersmeier A."/>
            <person name="Kalinowski J."/>
            <person name="Ruckert C."/>
        </authorList>
    </citation>
    <scope>NUCLEOTIDE SEQUENCE</scope>
    <source>
        <strain evidence="2">KCTC 42590</strain>
    </source>
</reference>
<dbReference type="EMBL" id="BNCI01000001">
    <property type="protein sequence ID" value="GHF11213.1"/>
    <property type="molecule type" value="Genomic_DNA"/>
</dbReference>
<dbReference type="InterPro" id="IPR005302">
    <property type="entry name" value="MoCF_Sase_C"/>
</dbReference>
<evidence type="ECO:0000313" key="3">
    <source>
        <dbReference type="Proteomes" id="UP000630923"/>
    </source>
</evidence>
<dbReference type="SUPFAM" id="SSF50800">
    <property type="entry name" value="PK beta-barrel domain-like"/>
    <property type="match status" value="1"/>
</dbReference>
<dbReference type="Pfam" id="PF03476">
    <property type="entry name" value="MOSC_N"/>
    <property type="match status" value="1"/>
</dbReference>
<protein>
    <recommendedName>
        <fullName evidence="1">MOSC domain-containing protein</fullName>
    </recommendedName>
</protein>
<keyword evidence="3" id="KW-1185">Reference proteome</keyword>
<reference evidence="2" key="2">
    <citation type="submission" date="2020-09" db="EMBL/GenBank/DDBJ databases">
        <authorList>
            <person name="Sun Q."/>
            <person name="Kim S."/>
        </authorList>
    </citation>
    <scope>NUCLEOTIDE SEQUENCE</scope>
    <source>
        <strain evidence="2">KCTC 42590</strain>
    </source>
</reference>
<organism evidence="2 3">
    <name type="scientific">Kordiimonas sediminis</name>
    <dbReference type="NCBI Taxonomy" id="1735581"/>
    <lineage>
        <taxon>Bacteria</taxon>
        <taxon>Pseudomonadati</taxon>
        <taxon>Pseudomonadota</taxon>
        <taxon>Alphaproteobacteria</taxon>
        <taxon>Kordiimonadales</taxon>
        <taxon>Kordiimonadaceae</taxon>
        <taxon>Kordiimonas</taxon>
    </lineage>
</organism>
<comment type="caution">
    <text evidence="2">The sequence shown here is derived from an EMBL/GenBank/DDBJ whole genome shotgun (WGS) entry which is preliminary data.</text>
</comment>
<evidence type="ECO:0000313" key="2">
    <source>
        <dbReference type="EMBL" id="GHF11213.1"/>
    </source>
</evidence>
<evidence type="ECO:0000259" key="1">
    <source>
        <dbReference type="PROSITE" id="PS51340"/>
    </source>
</evidence>
<dbReference type="AlphaFoldDB" id="A0A919E4F5"/>
<dbReference type="InterPro" id="IPR011037">
    <property type="entry name" value="Pyrv_Knase-like_insert_dom_sf"/>
</dbReference>
<dbReference type="InterPro" id="IPR005303">
    <property type="entry name" value="MOCOS_middle"/>
</dbReference>
<dbReference type="PROSITE" id="PS51340">
    <property type="entry name" value="MOSC"/>
    <property type="match status" value="1"/>
</dbReference>
<dbReference type="GO" id="GO:0030151">
    <property type="term" value="F:molybdenum ion binding"/>
    <property type="evidence" value="ECO:0007669"/>
    <property type="project" value="InterPro"/>
</dbReference>